<reference evidence="1" key="1">
    <citation type="submission" date="2018-11" db="EMBL/GenBank/DDBJ databases">
        <authorList>
            <person name="Grassa J C."/>
        </authorList>
    </citation>
    <scope>NUCLEOTIDE SEQUENCE [LARGE SCALE GENOMIC DNA]</scope>
</reference>
<protein>
    <submittedName>
        <fullName evidence="1">Uncharacterized protein</fullName>
    </submittedName>
</protein>
<reference evidence="1" key="2">
    <citation type="submission" date="2021-03" db="UniProtKB">
        <authorList>
            <consortium name="EnsemblPlants"/>
        </authorList>
    </citation>
    <scope>IDENTIFICATION</scope>
</reference>
<organism evidence="1 2">
    <name type="scientific">Cannabis sativa</name>
    <name type="common">Hemp</name>
    <name type="synonym">Marijuana</name>
    <dbReference type="NCBI Taxonomy" id="3483"/>
    <lineage>
        <taxon>Eukaryota</taxon>
        <taxon>Viridiplantae</taxon>
        <taxon>Streptophyta</taxon>
        <taxon>Embryophyta</taxon>
        <taxon>Tracheophyta</taxon>
        <taxon>Spermatophyta</taxon>
        <taxon>Magnoliopsida</taxon>
        <taxon>eudicotyledons</taxon>
        <taxon>Gunneridae</taxon>
        <taxon>Pentapetalae</taxon>
        <taxon>rosids</taxon>
        <taxon>fabids</taxon>
        <taxon>Rosales</taxon>
        <taxon>Cannabaceae</taxon>
        <taxon>Cannabis</taxon>
    </lineage>
</organism>
<sequence>MWQVLILEILLIKVVFWVKWKSVVAVMARSVRLLVARMGVSGKSVRILVAEMEVLAGMTVAVVVMA</sequence>
<name>A0A803QZG1_CANSA</name>
<dbReference type="EnsemblPlants" id="novel_model_3252_5bd9a17a">
    <property type="protein sequence ID" value="cds.novel_model_3252_5bd9a17a"/>
    <property type="gene ID" value="novel_gene_1735_5bd9a17a"/>
</dbReference>
<proteinExistence type="predicted"/>
<dbReference type="EMBL" id="UZAU01000372">
    <property type="status" value="NOT_ANNOTATED_CDS"/>
    <property type="molecule type" value="Genomic_DNA"/>
</dbReference>
<dbReference type="Gramene" id="novel_model_3252_5bd9a17a">
    <property type="protein sequence ID" value="cds.novel_model_3252_5bd9a17a"/>
    <property type="gene ID" value="novel_gene_1735_5bd9a17a"/>
</dbReference>
<keyword evidence="2" id="KW-1185">Reference proteome</keyword>
<evidence type="ECO:0000313" key="2">
    <source>
        <dbReference type="Proteomes" id="UP000596661"/>
    </source>
</evidence>
<dbReference type="Proteomes" id="UP000596661">
    <property type="component" value="Chromosome 4"/>
</dbReference>
<evidence type="ECO:0000313" key="1">
    <source>
        <dbReference type="EnsemblPlants" id="cds.novel_model_3252_5bd9a17a"/>
    </source>
</evidence>
<dbReference type="AlphaFoldDB" id="A0A803QZG1"/>
<accession>A0A803QZG1</accession>